<dbReference type="InterPro" id="IPR036724">
    <property type="entry name" value="Cobalamin-bd_sf"/>
</dbReference>
<proteinExistence type="inferred from homology"/>
<keyword evidence="4" id="KW-0413">Isomerase</keyword>
<keyword evidence="3" id="KW-0846">Cobalamin</keyword>
<dbReference type="PANTHER" id="PTHR48101">
    <property type="entry name" value="METHYLMALONYL-COA MUTASE, MITOCHONDRIAL-RELATED"/>
    <property type="match status" value="1"/>
</dbReference>
<evidence type="ECO:0000256" key="4">
    <source>
        <dbReference type="ARBA" id="ARBA00023235"/>
    </source>
</evidence>
<dbReference type="InterPro" id="IPR006098">
    <property type="entry name" value="MMCoA_mutase_a_cat"/>
</dbReference>
<evidence type="ECO:0000259" key="6">
    <source>
        <dbReference type="Pfam" id="PF01642"/>
    </source>
</evidence>
<keyword evidence="8" id="KW-1185">Reference proteome</keyword>
<reference evidence="7 8" key="1">
    <citation type="submission" date="2023-10" db="EMBL/GenBank/DDBJ databases">
        <title>Niallia locisalis sp.nov. isolated from a salt pond sample.</title>
        <authorList>
            <person name="Li X.-J."/>
            <person name="Dong L."/>
        </authorList>
    </citation>
    <scope>NUCLEOTIDE SEQUENCE [LARGE SCALE GENOMIC DNA]</scope>
    <source>
        <strain evidence="7 8">DSM 29761</strain>
    </source>
</reference>
<name>A0ABZ2CDW6_9BACI</name>
<organism evidence="7 8">
    <name type="scientific">Niallia oryzisoli</name>
    <dbReference type="NCBI Taxonomy" id="1737571"/>
    <lineage>
        <taxon>Bacteria</taxon>
        <taxon>Bacillati</taxon>
        <taxon>Bacillota</taxon>
        <taxon>Bacilli</taxon>
        <taxon>Bacillales</taxon>
        <taxon>Bacillaceae</taxon>
        <taxon>Niallia</taxon>
    </lineage>
</organism>
<dbReference type="EMBL" id="CP137640">
    <property type="protein sequence ID" value="WVX79309.1"/>
    <property type="molecule type" value="Genomic_DNA"/>
</dbReference>
<feature type="domain" description="Methylmalonyl-CoA mutase alpha/beta chain catalytic" evidence="6">
    <location>
        <begin position="51"/>
        <end position="555"/>
    </location>
</feature>
<evidence type="ECO:0000313" key="7">
    <source>
        <dbReference type="EMBL" id="WVX79309.1"/>
    </source>
</evidence>
<gene>
    <name evidence="7" type="ORF">R4Z09_18605</name>
</gene>
<dbReference type="SUPFAM" id="SSF51703">
    <property type="entry name" value="Cobalamin (vitamin B12)-dependent enzymes"/>
    <property type="match status" value="1"/>
</dbReference>
<sequence>MTKVIHKQVDQEVHEGSQLFREFPFPSYQEWRKAAEQSLKGASFEEKLVLKTYEEILLQPMYRKEDIEGLSHLSSLPGAAPYVRGTRALGYREKTWEVCQELVYSTPLEFNEAAKNDLERGQTMLNLVLDQASSLGQDPNQALPEKVGKGGVSISSLQDLNKAFAGIDLEQTPLLIQAGCVGLPIYCMVIEHAQQAGMDINKLRGCIGMDPFGMLVKEGELPFSMEKAYDLMAHLTLWAKEETPGLKTILVQGDPYHNAGANAVQELAFSLASGVEYIREIRKRGLSIEEIAPKILFSFSIGSNFFMEISKLRAARLLWSQIIAAFGGDEEAQKMTIHARTSAWNKTKYDPYVNILRGTSEAFAAIIGGVDSLHVSPFDEAIRPADEFSRRIARNTQIILEKEAHLSKVADISGGSWYVESLTDALAKKAWIEFQYIESAGGMFKTLNSGYVQAEIKDISDKRLNNIGLRKDKFVGTNMYSNLSEQKLSENKEDRQYVYQTRCVEIGNNRRSNDRSNKEAMLNKLRISKGGIVPLSLQAIQGGATLSEWIQAISQTDEISPTIQALNIHRGAEHFEALRVKAEIYKERNGSYPKVFLANMGPLSQHKPRADFSIGFFEVGGFEVISNNGFETVDQAVQAALTSGTSIVVICSNDAAYPEIVPQLAQKLKQENPDIILFVAGLPNPEQAEQFKQAGVDEFVHMQSNCYDMLFELQQRKGVGI</sequence>
<comment type="cofactor">
    <cofactor evidence="1">
        <name>adenosylcob(III)alamin</name>
        <dbReference type="ChEBI" id="CHEBI:18408"/>
    </cofactor>
</comment>
<dbReference type="Proteomes" id="UP001357223">
    <property type="component" value="Chromosome"/>
</dbReference>
<keyword evidence="5" id="KW-0170">Cobalt</keyword>
<dbReference type="SUPFAM" id="SSF52242">
    <property type="entry name" value="Cobalamin (vitamin B12)-binding domain"/>
    <property type="match status" value="1"/>
</dbReference>
<accession>A0ABZ2CDW6</accession>
<evidence type="ECO:0000256" key="2">
    <source>
        <dbReference type="ARBA" id="ARBA00008465"/>
    </source>
</evidence>
<dbReference type="CDD" id="cd03677">
    <property type="entry name" value="MM_CoA_mutase_beta"/>
    <property type="match status" value="1"/>
</dbReference>
<dbReference type="InterPro" id="IPR006099">
    <property type="entry name" value="MeMalonylCoA_mutase_a/b_cat"/>
</dbReference>
<dbReference type="Pfam" id="PF01642">
    <property type="entry name" value="MM_CoA_mutase"/>
    <property type="match status" value="1"/>
</dbReference>
<evidence type="ECO:0000256" key="1">
    <source>
        <dbReference type="ARBA" id="ARBA00001922"/>
    </source>
</evidence>
<dbReference type="Gene3D" id="3.20.20.240">
    <property type="entry name" value="Methylmalonyl-CoA mutase"/>
    <property type="match status" value="1"/>
</dbReference>
<protein>
    <submittedName>
        <fullName evidence="7">Methylmalonyl-CoA mutase family protein</fullName>
    </submittedName>
</protein>
<dbReference type="Gene3D" id="3.40.50.280">
    <property type="entry name" value="Cobalamin-binding domain"/>
    <property type="match status" value="1"/>
</dbReference>
<dbReference type="InterPro" id="IPR016176">
    <property type="entry name" value="Cbl-dep_enz_cat"/>
</dbReference>
<dbReference type="RefSeq" id="WP_338448243.1">
    <property type="nucleotide sequence ID" value="NZ_CP137640.1"/>
</dbReference>
<evidence type="ECO:0000256" key="3">
    <source>
        <dbReference type="ARBA" id="ARBA00022628"/>
    </source>
</evidence>
<evidence type="ECO:0000256" key="5">
    <source>
        <dbReference type="ARBA" id="ARBA00023285"/>
    </source>
</evidence>
<dbReference type="NCBIfam" id="TIGR00641">
    <property type="entry name" value="acid_CoA_mut_N"/>
    <property type="match status" value="1"/>
</dbReference>
<evidence type="ECO:0000313" key="8">
    <source>
        <dbReference type="Proteomes" id="UP001357223"/>
    </source>
</evidence>
<dbReference type="PANTHER" id="PTHR48101:SF4">
    <property type="entry name" value="METHYLMALONYL-COA MUTASE, MITOCHONDRIAL"/>
    <property type="match status" value="1"/>
</dbReference>
<comment type="similarity">
    <text evidence="2">Belongs to the methylmalonyl-CoA mutase family.</text>
</comment>